<evidence type="ECO:0000256" key="4">
    <source>
        <dbReference type="ARBA" id="ARBA00023136"/>
    </source>
</evidence>
<feature type="transmembrane region" description="Helical" evidence="6">
    <location>
        <begin position="103"/>
        <end position="131"/>
    </location>
</feature>
<name>A0A8J8Q1T0_9EURY</name>
<dbReference type="GO" id="GO:0016020">
    <property type="term" value="C:membrane"/>
    <property type="evidence" value="ECO:0007669"/>
    <property type="project" value="UniProtKB-SubCell"/>
</dbReference>
<sequence>MVTEDTNVDTELATEQSQTETGAPETGPADTDSEIVGGLDKNVAGALAYLFGFVTGLIFYLVEDDNEFVRFHAAQSMIVFGGLIAFSFGVTFLQIFLEMIPVVGWMMSLGLALLSLLILPIGFVLWLVLLIKAYRGQRYGLPVVGNIAEGWV</sequence>
<gene>
    <name evidence="7" type="ORF">CV102_16920</name>
</gene>
<organism evidence="7 8">
    <name type="scientific">Natronococcus pandeyae</name>
    <dbReference type="NCBI Taxonomy" id="2055836"/>
    <lineage>
        <taxon>Archaea</taxon>
        <taxon>Methanobacteriati</taxon>
        <taxon>Methanobacteriota</taxon>
        <taxon>Stenosarchaea group</taxon>
        <taxon>Halobacteria</taxon>
        <taxon>Halobacteriales</taxon>
        <taxon>Natrialbaceae</taxon>
        <taxon>Natronococcus</taxon>
    </lineage>
</organism>
<comment type="subcellular location">
    <subcellularLocation>
        <location evidence="1">Membrane</location>
        <topology evidence="1">Multi-pass membrane protein</topology>
    </subcellularLocation>
</comment>
<dbReference type="RefSeq" id="WP_148859174.1">
    <property type="nucleotide sequence ID" value="NZ_PHNJ01000010.1"/>
</dbReference>
<dbReference type="Proteomes" id="UP000766904">
    <property type="component" value="Unassembled WGS sequence"/>
</dbReference>
<comment type="caution">
    <text evidence="7">The sequence shown here is derived from an EMBL/GenBank/DDBJ whole genome shotgun (WGS) entry which is preliminary data.</text>
</comment>
<dbReference type="PANTHER" id="PTHR36460:SF1">
    <property type="entry name" value="UPF0132 DOMAIN PROTEIN (AFU_ORTHOLOGUE AFUA_3G10255)"/>
    <property type="match status" value="1"/>
</dbReference>
<evidence type="ECO:0000256" key="1">
    <source>
        <dbReference type="ARBA" id="ARBA00004141"/>
    </source>
</evidence>
<dbReference type="EMBL" id="PHNJ01000010">
    <property type="protein sequence ID" value="TYL37309.1"/>
    <property type="molecule type" value="Genomic_DNA"/>
</dbReference>
<evidence type="ECO:0000256" key="2">
    <source>
        <dbReference type="ARBA" id="ARBA00022692"/>
    </source>
</evidence>
<feature type="transmembrane region" description="Helical" evidence="6">
    <location>
        <begin position="43"/>
        <end position="62"/>
    </location>
</feature>
<feature type="region of interest" description="Disordered" evidence="5">
    <location>
        <begin position="1"/>
        <end position="31"/>
    </location>
</feature>
<keyword evidence="8" id="KW-1185">Reference proteome</keyword>
<evidence type="ECO:0000313" key="8">
    <source>
        <dbReference type="Proteomes" id="UP000766904"/>
    </source>
</evidence>
<evidence type="ECO:0000256" key="3">
    <source>
        <dbReference type="ARBA" id="ARBA00022989"/>
    </source>
</evidence>
<evidence type="ECO:0000313" key="7">
    <source>
        <dbReference type="EMBL" id="TYL37309.1"/>
    </source>
</evidence>
<dbReference type="OrthoDB" id="329551at2157"/>
<keyword evidence="3 6" id="KW-1133">Transmembrane helix</keyword>
<accession>A0A8J8Q1T0</accession>
<evidence type="ECO:0000256" key="6">
    <source>
        <dbReference type="SAM" id="Phobius"/>
    </source>
</evidence>
<keyword evidence="2 6" id="KW-0812">Transmembrane</keyword>
<evidence type="ECO:0000256" key="5">
    <source>
        <dbReference type="SAM" id="MobiDB-lite"/>
    </source>
</evidence>
<feature type="transmembrane region" description="Helical" evidence="6">
    <location>
        <begin position="74"/>
        <end position="97"/>
    </location>
</feature>
<protein>
    <recommendedName>
        <fullName evidence="9">DUF4870 domain-containing protein</fullName>
    </recommendedName>
</protein>
<proteinExistence type="predicted"/>
<dbReference type="InterPro" id="IPR019109">
    <property type="entry name" value="MamF_MmsF"/>
</dbReference>
<reference evidence="7" key="1">
    <citation type="submission" date="2017-11" db="EMBL/GenBank/DDBJ databases">
        <authorList>
            <person name="Kajale S.C."/>
            <person name="Sharma A."/>
        </authorList>
    </citation>
    <scope>NUCLEOTIDE SEQUENCE</scope>
    <source>
        <strain evidence="7">LS1_42</strain>
    </source>
</reference>
<keyword evidence="4 6" id="KW-0472">Membrane</keyword>
<dbReference type="AlphaFoldDB" id="A0A8J8Q1T0"/>
<dbReference type="Pfam" id="PF09685">
    <property type="entry name" value="MamF_MmsF"/>
    <property type="match status" value="1"/>
</dbReference>
<dbReference type="PANTHER" id="PTHR36460">
    <property type="entry name" value="UPF0132 DOMAIN PROTEIN (AFU_ORTHOLOGUE AFUA_3G10255)"/>
    <property type="match status" value="1"/>
</dbReference>
<evidence type="ECO:0008006" key="9">
    <source>
        <dbReference type="Google" id="ProtNLM"/>
    </source>
</evidence>